<organism evidence="6 7">
    <name type="scientific">Meripilus lineatus</name>
    <dbReference type="NCBI Taxonomy" id="2056292"/>
    <lineage>
        <taxon>Eukaryota</taxon>
        <taxon>Fungi</taxon>
        <taxon>Dikarya</taxon>
        <taxon>Basidiomycota</taxon>
        <taxon>Agaricomycotina</taxon>
        <taxon>Agaricomycetes</taxon>
        <taxon>Polyporales</taxon>
        <taxon>Meripilaceae</taxon>
        <taxon>Meripilus</taxon>
    </lineage>
</organism>
<dbReference type="AlphaFoldDB" id="A0AAD5UVH5"/>
<feature type="repeat" description="RCC1" evidence="3">
    <location>
        <begin position="307"/>
        <end position="363"/>
    </location>
</feature>
<dbReference type="PRINTS" id="PR00633">
    <property type="entry name" value="RCCNDNSATION"/>
</dbReference>
<protein>
    <recommendedName>
        <fullName evidence="5">RCC1-like domain-containing protein</fullName>
    </recommendedName>
</protein>
<dbReference type="PANTHER" id="PTHR45982:SF1">
    <property type="entry name" value="REGULATOR OF CHROMOSOME CONDENSATION"/>
    <property type="match status" value="1"/>
</dbReference>
<proteinExistence type="predicted"/>
<name>A0AAD5UVH5_9APHY</name>
<evidence type="ECO:0000256" key="2">
    <source>
        <dbReference type="ARBA" id="ARBA00022737"/>
    </source>
</evidence>
<feature type="repeat" description="RCC1" evidence="3">
    <location>
        <begin position="113"/>
        <end position="177"/>
    </location>
</feature>
<dbReference type="Gene3D" id="2.130.10.30">
    <property type="entry name" value="Regulator of chromosome condensation 1/beta-lactamase-inhibitor protein II"/>
    <property type="match status" value="1"/>
</dbReference>
<evidence type="ECO:0000256" key="1">
    <source>
        <dbReference type="ARBA" id="ARBA00022658"/>
    </source>
</evidence>
<dbReference type="GO" id="GO:0005085">
    <property type="term" value="F:guanyl-nucleotide exchange factor activity"/>
    <property type="evidence" value="ECO:0007669"/>
    <property type="project" value="TreeGrafter"/>
</dbReference>
<dbReference type="InterPro" id="IPR058923">
    <property type="entry name" value="RCC1-like_dom"/>
</dbReference>
<sequence>MPPRRSARAASVKAETKPAAKKAAPKPPARSRSNPAKRPASPDATLPPPSKRSRSSKTLTNGSVDAPKPPKTKDVPVKAKPLPKKRAPTTRRTVSRPLFNSIPSAPEHSRPSPQLFVWGAGNFGQFGMGADSLGEFEKPRKNPWIESKIQDGAFGGEGAGLEAVAAGGLHTLFIDEKGVVWSCGVNDDAALGRITANVPDPEKEGEFIDIDTLTSEPHPLKSLVDEDFRAVRVAAGDTISAAISDKGDLRVWGCFRGVEGILGFSSGQRHQYLPAPILEIKSKPSDPEKFTAVTAGNNHLLVLTTHGSLYTWGAGEQGQLGRKVLERRKIHGTVPEKIVLGSRNHKAVVVGAGSYSSFAVDNKGEVWAWGLNSMGQTGTGFTSSSADSEVQLPKRVVGLSQKDLGGDEKVVEIAGGEHHTLFLTSAGRVFSCGRSDGGQLGLADDDEALKDRNFPDMLEVPSQITFPDPNDPIVHISTGIHNNLAVTKGGALYAWGTGPQGELGVGDETEVKTPRVIVRKEGGSWATIAASCGGQHSLGLLRKKN</sequence>
<evidence type="ECO:0000313" key="6">
    <source>
        <dbReference type="EMBL" id="KAJ3475749.1"/>
    </source>
</evidence>
<dbReference type="PROSITE" id="PS50012">
    <property type="entry name" value="RCC1_3"/>
    <property type="match status" value="6"/>
</dbReference>
<dbReference type="InterPro" id="IPR051553">
    <property type="entry name" value="Ran_GTPase-activating"/>
</dbReference>
<dbReference type="SUPFAM" id="SSF50985">
    <property type="entry name" value="RCC1/BLIP-II"/>
    <property type="match status" value="1"/>
</dbReference>
<feature type="compositionally biased region" description="Low complexity" evidence="4">
    <location>
        <begin position="56"/>
        <end position="66"/>
    </location>
</feature>
<dbReference type="PROSITE" id="PS00625">
    <property type="entry name" value="RCC1_1"/>
    <property type="match status" value="1"/>
</dbReference>
<feature type="repeat" description="RCC1" evidence="3">
    <location>
        <begin position="427"/>
        <end position="489"/>
    </location>
</feature>
<feature type="repeat" description="RCC1" evidence="3">
    <location>
        <begin position="364"/>
        <end position="426"/>
    </location>
</feature>
<dbReference type="PROSITE" id="PS00626">
    <property type="entry name" value="RCC1_2"/>
    <property type="match status" value="2"/>
</dbReference>
<dbReference type="EMBL" id="JANAWD010000805">
    <property type="protein sequence ID" value="KAJ3475749.1"/>
    <property type="molecule type" value="Genomic_DNA"/>
</dbReference>
<evidence type="ECO:0000256" key="4">
    <source>
        <dbReference type="SAM" id="MobiDB-lite"/>
    </source>
</evidence>
<feature type="repeat" description="RCC1" evidence="3">
    <location>
        <begin position="490"/>
        <end position="543"/>
    </location>
</feature>
<feature type="region of interest" description="Disordered" evidence="4">
    <location>
        <begin position="1"/>
        <end position="110"/>
    </location>
</feature>
<keyword evidence="7" id="KW-1185">Reference proteome</keyword>
<dbReference type="Pfam" id="PF25390">
    <property type="entry name" value="WD40_RLD"/>
    <property type="match status" value="1"/>
</dbReference>
<dbReference type="Proteomes" id="UP001212997">
    <property type="component" value="Unassembled WGS sequence"/>
</dbReference>
<feature type="domain" description="RCC1-like" evidence="5">
    <location>
        <begin position="114"/>
        <end position="538"/>
    </location>
</feature>
<keyword evidence="2" id="KW-0677">Repeat</keyword>
<comment type="caution">
    <text evidence="6">The sequence shown here is derived from an EMBL/GenBank/DDBJ whole genome shotgun (WGS) entry which is preliminary data.</text>
</comment>
<dbReference type="InterPro" id="IPR000408">
    <property type="entry name" value="Reg_chr_condens"/>
</dbReference>
<evidence type="ECO:0000313" key="7">
    <source>
        <dbReference type="Proteomes" id="UP001212997"/>
    </source>
</evidence>
<keyword evidence="1" id="KW-0344">Guanine-nucleotide releasing factor</keyword>
<accession>A0AAD5UVH5</accession>
<dbReference type="PANTHER" id="PTHR45982">
    <property type="entry name" value="REGULATOR OF CHROMOSOME CONDENSATION"/>
    <property type="match status" value="1"/>
</dbReference>
<evidence type="ECO:0000259" key="5">
    <source>
        <dbReference type="Pfam" id="PF25390"/>
    </source>
</evidence>
<feature type="repeat" description="RCC1" evidence="3">
    <location>
        <begin position="247"/>
        <end position="306"/>
    </location>
</feature>
<evidence type="ECO:0000256" key="3">
    <source>
        <dbReference type="PROSITE-ProRule" id="PRU00235"/>
    </source>
</evidence>
<gene>
    <name evidence="6" type="ORF">NLI96_g11633</name>
</gene>
<dbReference type="GO" id="GO:0005737">
    <property type="term" value="C:cytoplasm"/>
    <property type="evidence" value="ECO:0007669"/>
    <property type="project" value="TreeGrafter"/>
</dbReference>
<reference evidence="6" key="1">
    <citation type="submission" date="2022-07" db="EMBL/GenBank/DDBJ databases">
        <title>Genome Sequence of Physisporinus lineatus.</title>
        <authorList>
            <person name="Buettner E."/>
        </authorList>
    </citation>
    <scope>NUCLEOTIDE SEQUENCE</scope>
    <source>
        <strain evidence="6">VT162</strain>
    </source>
</reference>
<dbReference type="InterPro" id="IPR009091">
    <property type="entry name" value="RCC1/BLIP-II"/>
</dbReference>